<feature type="domain" description="D-serine dehydratase-like" evidence="3">
    <location>
        <begin position="313"/>
        <end position="412"/>
    </location>
</feature>
<keyword evidence="2" id="KW-0456">Lyase</keyword>
<dbReference type="AlphaFoldDB" id="A0A9J9LD70"/>
<comment type="similarity">
    <text evidence="1">Belongs to the DSD1 family.</text>
</comment>
<evidence type="ECO:0000256" key="2">
    <source>
        <dbReference type="ARBA" id="ARBA00023239"/>
    </source>
</evidence>
<name>A0A9J9LD70_RHIWR</name>
<dbReference type="InterPro" id="IPR026956">
    <property type="entry name" value="D-ser_dehydrat-like_dom"/>
</dbReference>
<dbReference type="Gene3D" id="3.20.20.10">
    <property type="entry name" value="Alanine racemase"/>
    <property type="match status" value="1"/>
</dbReference>
<dbReference type="SUPFAM" id="SSF51419">
    <property type="entry name" value="PLP-binding barrel"/>
    <property type="match status" value="1"/>
</dbReference>
<dbReference type="OrthoDB" id="9811417at2"/>
<dbReference type="GO" id="GO:0016829">
    <property type="term" value="F:lyase activity"/>
    <property type="evidence" value="ECO:0007669"/>
    <property type="project" value="UniProtKB-KW"/>
</dbReference>
<sequence>MAVRTEPFVSAPIPVGTKGVPAASIGRPASAMAEGRWGLFDGDVLFPACILKRSAIDGNRAAMREFLRDTSLHLAPHGKTTLAPQLFALQEEDGVWGFTAATVAHVQTYRQAGIDRIFYANQLVDPTGLSYVLDELAADPAFEFFSLVDSGRGARLLAEAALARGLERPLDVLIEIGMPGTRGGVRTEEEAIALMSAIDALPQLRLRGVEAFEGVVSLDRAGAERVRRQLDLVRRTAAHISTGLPGDMRLIFSAGGSAFLEQVAEEMAKWPFPADYVLRSGCYITNDHGMYARAQRDPDLRGAIGFRRPFQPAIEVWGHVLSRPEPNRVIVGIGKRDISYDIEPPRPVGWARRGSMMAEALSDGLAVSGLNDQHAWITLPVDHPIDVGDLMALGCSHPCTTFDKWKYLLMVDDDYRILDAVVTQF</sequence>
<dbReference type="InterPro" id="IPR042208">
    <property type="entry name" value="D-ser_dehydrat-like_sf"/>
</dbReference>
<keyword evidence="5" id="KW-1185">Reference proteome</keyword>
<dbReference type="Pfam" id="PF01168">
    <property type="entry name" value="Ala_racemase_N"/>
    <property type="match status" value="1"/>
</dbReference>
<reference evidence="4 5" key="1">
    <citation type="journal article" date="2010" name="J. Bacteriol.">
        <title>Genome sequence of the dioxin-mineralizing bacterium Sphingomonas wittichii RW1.</title>
        <authorList>
            <person name="Miller T.R."/>
            <person name="Delcher A.L."/>
            <person name="Salzberg S.L."/>
            <person name="Saunders E."/>
            <person name="Detter J.C."/>
            <person name="Halden R.U."/>
        </authorList>
    </citation>
    <scope>NUCLEOTIDE SEQUENCE [LARGE SCALE GENOMIC DNA]</scope>
    <source>
        <strain evidence="5">DSM 6014 / CCUG 31198 / JCM 15750 / NBRC 105917 / EY 4224 / RW1</strain>
    </source>
</reference>
<accession>A0A9J9LD70</accession>
<evidence type="ECO:0000259" key="3">
    <source>
        <dbReference type="SMART" id="SM01119"/>
    </source>
</evidence>
<dbReference type="EMBL" id="CP000699">
    <property type="protein sequence ID" value="ABQ67789.1"/>
    <property type="molecule type" value="Genomic_DNA"/>
</dbReference>
<dbReference type="Gene3D" id="2.40.37.20">
    <property type="entry name" value="D-serine dehydratase-like domain"/>
    <property type="match status" value="1"/>
</dbReference>
<dbReference type="InterPro" id="IPR001608">
    <property type="entry name" value="Ala_racemase_N"/>
</dbReference>
<dbReference type="Pfam" id="PF14031">
    <property type="entry name" value="D-ser_dehydrat"/>
    <property type="match status" value="1"/>
</dbReference>
<protein>
    <submittedName>
        <fullName evidence="4">Amino acid aldolase or racemase-like protein</fullName>
    </submittedName>
</protein>
<evidence type="ECO:0000313" key="4">
    <source>
        <dbReference type="EMBL" id="ABQ67789.1"/>
    </source>
</evidence>
<dbReference type="InterPro" id="IPR029066">
    <property type="entry name" value="PLP-binding_barrel"/>
</dbReference>
<dbReference type="PANTHER" id="PTHR28004:SF8">
    <property type="entry name" value="D-SERINE DEAMINASE"/>
    <property type="match status" value="1"/>
</dbReference>
<dbReference type="PANTHER" id="PTHR28004">
    <property type="entry name" value="ZGC:162816-RELATED"/>
    <property type="match status" value="1"/>
</dbReference>
<gene>
    <name evidence="4" type="ordered locus">Swit_1425</name>
</gene>
<dbReference type="Proteomes" id="UP000001989">
    <property type="component" value="Chromosome"/>
</dbReference>
<dbReference type="InterPro" id="IPR051466">
    <property type="entry name" value="D-amino_acid_metab_enzyme"/>
</dbReference>
<organism evidence="4 5">
    <name type="scientific">Rhizorhabdus wittichii (strain DSM 6014 / CCUG 31198 / JCM 15750 / NBRC 105917 / EY 4224 / RW1)</name>
    <name type="common">Sphingomonas wittichii</name>
    <dbReference type="NCBI Taxonomy" id="392499"/>
    <lineage>
        <taxon>Bacteria</taxon>
        <taxon>Pseudomonadati</taxon>
        <taxon>Pseudomonadota</taxon>
        <taxon>Alphaproteobacteria</taxon>
        <taxon>Sphingomonadales</taxon>
        <taxon>Sphingomonadaceae</taxon>
        <taxon>Rhizorhabdus</taxon>
    </lineage>
</organism>
<dbReference type="CDD" id="cd06818">
    <property type="entry name" value="PLPDE_III_cryptic_DSD"/>
    <property type="match status" value="1"/>
</dbReference>
<proteinExistence type="inferred from homology"/>
<dbReference type="KEGG" id="swi:Swit_1425"/>
<evidence type="ECO:0000313" key="5">
    <source>
        <dbReference type="Proteomes" id="UP000001989"/>
    </source>
</evidence>
<dbReference type="SMART" id="SM01119">
    <property type="entry name" value="D-ser_dehydrat"/>
    <property type="match status" value="1"/>
</dbReference>
<evidence type="ECO:0000256" key="1">
    <source>
        <dbReference type="ARBA" id="ARBA00005323"/>
    </source>
</evidence>